<organism evidence="1 2">
    <name type="scientific">Streptomyces solincola</name>
    <dbReference type="NCBI Taxonomy" id="2100817"/>
    <lineage>
        <taxon>Bacteria</taxon>
        <taxon>Bacillati</taxon>
        <taxon>Actinomycetota</taxon>
        <taxon>Actinomycetes</taxon>
        <taxon>Kitasatosporales</taxon>
        <taxon>Streptomycetaceae</taxon>
        <taxon>Streptomyces</taxon>
    </lineage>
</organism>
<dbReference type="EMBL" id="PVLV01000217">
    <property type="protein sequence ID" value="PRH78326.1"/>
    <property type="molecule type" value="Genomic_DNA"/>
</dbReference>
<accession>A0A2S9PV69</accession>
<dbReference type="RefSeq" id="WP_105869500.1">
    <property type="nucleotide sequence ID" value="NZ_PVLV01000217.1"/>
</dbReference>
<keyword evidence="2" id="KW-1185">Reference proteome</keyword>
<sequence>NGNFATQSYGNTVTGGYMSPQIGLIQGSLNKPCVGLPVQADVQNLVALVNVGVQDILNDTQNQQCAENSTAVKGDSALSHILENVLSENVSAAVED</sequence>
<dbReference type="NCBIfam" id="NF041022">
    <property type="entry name" value="rodlin_AB"/>
    <property type="match status" value="1"/>
</dbReference>
<reference evidence="1 2" key="1">
    <citation type="submission" date="2018-03" db="EMBL/GenBank/DDBJ databases">
        <title>Novel Streptomyces sp. from soil.</title>
        <authorList>
            <person name="Tan G.Y.A."/>
            <person name="Lee Z.Y."/>
        </authorList>
    </citation>
    <scope>NUCLEOTIDE SEQUENCE [LARGE SCALE GENOMIC DNA]</scope>
    <source>
        <strain evidence="1 2">ST5x</strain>
    </source>
</reference>
<protein>
    <submittedName>
        <fullName evidence="1">RdlA protein</fullName>
    </submittedName>
</protein>
<gene>
    <name evidence="1" type="ORF">C6N75_15520</name>
</gene>
<dbReference type="Pfam" id="PF25848">
    <property type="entry name" value="Rodlin"/>
    <property type="match status" value="1"/>
</dbReference>
<dbReference type="Proteomes" id="UP000239322">
    <property type="component" value="Unassembled WGS sequence"/>
</dbReference>
<dbReference type="OrthoDB" id="4328869at2"/>
<name>A0A2S9PV69_9ACTN</name>
<evidence type="ECO:0000313" key="2">
    <source>
        <dbReference type="Proteomes" id="UP000239322"/>
    </source>
</evidence>
<proteinExistence type="predicted"/>
<comment type="caution">
    <text evidence="1">The sequence shown here is derived from an EMBL/GenBank/DDBJ whole genome shotgun (WGS) entry which is preliminary data.</text>
</comment>
<dbReference type="InterPro" id="IPR047736">
    <property type="entry name" value="RdlA/B-like"/>
</dbReference>
<feature type="non-terminal residue" evidence="1">
    <location>
        <position position="1"/>
    </location>
</feature>
<evidence type="ECO:0000313" key="1">
    <source>
        <dbReference type="EMBL" id="PRH78326.1"/>
    </source>
</evidence>
<dbReference type="AlphaFoldDB" id="A0A2S9PV69"/>